<sequence>MSTDERPADQDSRTGDEKERRVMSDHEFVSHFDDSVRIDAGGTATEIDETTLAEMRELAGRYPDPRSALMPMLHLVQSVDGRVSDAGVRACAQILGISTAQVNGVATFYTMYKRRPGGEQHIGVCTTSLCAVLGGDILLDHVERRLGIGEGETTPDGRFSLERLECNAACDFAPVMMVNWEFMDNMTPEKADRLLDDLAEGRTVRSSRGATITSWRQAERVLAGFDDGRADEGPSAGEPSLRGVEYAREHGWTAPAEPSSEDREA</sequence>
<reference evidence="8" key="1">
    <citation type="submission" date="2013-08" db="EMBL/GenBank/DDBJ databases">
        <authorList>
            <person name="Durkin A.S."/>
            <person name="Haft D.R."/>
            <person name="McCorrison J."/>
            <person name="Torralba M."/>
            <person name="Gillis M."/>
            <person name="Haft D.H."/>
            <person name="Methe B."/>
            <person name="Sutton G."/>
            <person name="Nelson K.E."/>
        </authorList>
    </citation>
    <scope>NUCLEOTIDE SEQUENCE [LARGE SCALE GENOMIC DNA]</scope>
    <source>
        <strain evidence="8">F0233</strain>
    </source>
</reference>
<dbReference type="PANTHER" id="PTHR10371:SF3">
    <property type="entry name" value="NADH DEHYDROGENASE [UBIQUINONE] FLAVOPROTEIN 2, MITOCHONDRIAL"/>
    <property type="match status" value="1"/>
</dbReference>
<accession>U2QDL6</accession>
<keyword evidence="4" id="KW-0408">Iron</keyword>
<comment type="similarity">
    <text evidence="1">Belongs to the complex I 24 kDa subunit family.</text>
</comment>
<keyword evidence="3" id="KW-0479">Metal-binding</keyword>
<protein>
    <submittedName>
        <fullName evidence="8">NADH-quinone oxidoreductase, E subunit</fullName>
    </submittedName>
</protein>
<dbReference type="NCBIfam" id="TIGR01958">
    <property type="entry name" value="nuoE_fam"/>
    <property type="match status" value="1"/>
</dbReference>
<keyword evidence="5" id="KW-0411">Iron-sulfur</keyword>
<feature type="region of interest" description="Disordered" evidence="7">
    <location>
        <begin position="1"/>
        <end position="23"/>
    </location>
</feature>
<feature type="region of interest" description="Disordered" evidence="7">
    <location>
        <begin position="225"/>
        <end position="265"/>
    </location>
</feature>
<dbReference type="InterPro" id="IPR036249">
    <property type="entry name" value="Thioredoxin-like_sf"/>
</dbReference>
<proteinExistence type="inferred from homology"/>
<dbReference type="InterPro" id="IPR041921">
    <property type="entry name" value="NuoE_N"/>
</dbReference>
<evidence type="ECO:0000256" key="6">
    <source>
        <dbReference type="ARBA" id="ARBA00034078"/>
    </source>
</evidence>
<organism evidence="8 9">
    <name type="scientific">Propionibacterium acidifaciens F0233</name>
    <dbReference type="NCBI Taxonomy" id="553198"/>
    <lineage>
        <taxon>Bacteria</taxon>
        <taxon>Bacillati</taxon>
        <taxon>Actinomycetota</taxon>
        <taxon>Actinomycetes</taxon>
        <taxon>Propionibacteriales</taxon>
        <taxon>Propionibacteriaceae</taxon>
        <taxon>Propionibacterium</taxon>
    </lineage>
</organism>
<evidence type="ECO:0000256" key="1">
    <source>
        <dbReference type="ARBA" id="ARBA00010643"/>
    </source>
</evidence>
<dbReference type="Gene3D" id="1.10.10.1590">
    <property type="entry name" value="NADH-quinone oxidoreductase subunit E"/>
    <property type="match status" value="1"/>
</dbReference>
<evidence type="ECO:0000256" key="7">
    <source>
        <dbReference type="SAM" id="MobiDB-lite"/>
    </source>
</evidence>
<evidence type="ECO:0000256" key="3">
    <source>
        <dbReference type="ARBA" id="ARBA00022723"/>
    </source>
</evidence>
<comment type="cofactor">
    <cofactor evidence="6">
        <name>[2Fe-2S] cluster</name>
        <dbReference type="ChEBI" id="CHEBI:190135"/>
    </cofactor>
</comment>
<dbReference type="GO" id="GO:0003954">
    <property type="term" value="F:NADH dehydrogenase activity"/>
    <property type="evidence" value="ECO:0007669"/>
    <property type="project" value="TreeGrafter"/>
</dbReference>
<name>U2QDL6_9ACTN</name>
<dbReference type="CDD" id="cd03064">
    <property type="entry name" value="TRX_Fd_NuoE"/>
    <property type="match status" value="1"/>
</dbReference>
<dbReference type="EMBL" id="ACVN02000214">
    <property type="protein sequence ID" value="ERK54501.1"/>
    <property type="molecule type" value="Genomic_DNA"/>
</dbReference>
<dbReference type="PROSITE" id="PS01099">
    <property type="entry name" value="COMPLEX1_24K"/>
    <property type="match status" value="1"/>
</dbReference>
<dbReference type="Proteomes" id="UP000017052">
    <property type="component" value="Unassembled WGS sequence"/>
</dbReference>
<dbReference type="GO" id="GO:0051537">
    <property type="term" value="F:2 iron, 2 sulfur cluster binding"/>
    <property type="evidence" value="ECO:0007669"/>
    <property type="project" value="UniProtKB-KW"/>
</dbReference>
<evidence type="ECO:0000313" key="9">
    <source>
        <dbReference type="Proteomes" id="UP000017052"/>
    </source>
</evidence>
<dbReference type="SUPFAM" id="SSF52833">
    <property type="entry name" value="Thioredoxin-like"/>
    <property type="match status" value="1"/>
</dbReference>
<comment type="caution">
    <text evidence="8">The sequence shown here is derived from an EMBL/GenBank/DDBJ whole genome shotgun (WGS) entry which is preliminary data.</text>
</comment>
<evidence type="ECO:0000256" key="5">
    <source>
        <dbReference type="ARBA" id="ARBA00023014"/>
    </source>
</evidence>
<dbReference type="InterPro" id="IPR042128">
    <property type="entry name" value="NuoE_dom"/>
</dbReference>
<evidence type="ECO:0000256" key="4">
    <source>
        <dbReference type="ARBA" id="ARBA00023004"/>
    </source>
</evidence>
<evidence type="ECO:0000313" key="8">
    <source>
        <dbReference type="EMBL" id="ERK54501.1"/>
    </source>
</evidence>
<dbReference type="GO" id="GO:0046872">
    <property type="term" value="F:metal ion binding"/>
    <property type="evidence" value="ECO:0007669"/>
    <property type="project" value="UniProtKB-KW"/>
</dbReference>
<gene>
    <name evidence="8" type="primary">nuoE</name>
    <name evidence="8" type="ORF">HMPREF0682_1458</name>
</gene>
<dbReference type="Gene3D" id="3.40.30.10">
    <property type="entry name" value="Glutaredoxin"/>
    <property type="match status" value="1"/>
</dbReference>
<dbReference type="Pfam" id="PF01257">
    <property type="entry name" value="2Fe-2S_thioredx"/>
    <property type="match status" value="1"/>
</dbReference>
<dbReference type="NCBIfam" id="NF005721">
    <property type="entry name" value="PRK07539.1-1"/>
    <property type="match status" value="1"/>
</dbReference>
<keyword evidence="9" id="KW-1185">Reference proteome</keyword>
<dbReference type="InterPro" id="IPR002023">
    <property type="entry name" value="NuoE-like"/>
</dbReference>
<dbReference type="PANTHER" id="PTHR10371">
    <property type="entry name" value="NADH DEHYDROGENASE UBIQUINONE FLAVOPROTEIN 2, MITOCHONDRIAL"/>
    <property type="match status" value="1"/>
</dbReference>
<dbReference type="FunFam" id="1.10.10.1590:FF:000001">
    <property type="entry name" value="NADH-quinone oxidoreductase subunit E"/>
    <property type="match status" value="1"/>
</dbReference>
<keyword evidence="2" id="KW-0001">2Fe-2S</keyword>
<evidence type="ECO:0000256" key="2">
    <source>
        <dbReference type="ARBA" id="ARBA00022714"/>
    </source>
</evidence>
<dbReference type="AlphaFoldDB" id="U2QDL6"/>